<sequence length="253" mass="25478">MLVADEPAAGADDAPGEAEADASDDEPSEEAEADASDETGGAAGGSVVPPSEASDDPLGDAEDALAGTDAPAEGAEVADVPWVDVEDACGVDDDTWYVWSENDEPVGFAVADVFFDESGYSALLTLTDEGYAFDVDAIYAEYGDDPILYFADETGAIFEYQFTDEACDEADGGAVPMSDAVLPGETATISADVAAPVAVPAQPAAPTPAAAQVAVPELASTGFSSGAAAWFAGALVVAGAALLALRTRVARQP</sequence>
<protein>
    <recommendedName>
        <fullName evidence="5">LPXTG-motif cell wall anchor domain-containing protein</fullName>
    </recommendedName>
</protein>
<evidence type="ECO:0000256" key="1">
    <source>
        <dbReference type="SAM" id="MobiDB-lite"/>
    </source>
</evidence>
<evidence type="ECO:0000256" key="2">
    <source>
        <dbReference type="SAM" id="Phobius"/>
    </source>
</evidence>
<accession>A0ABM8G209</accession>
<keyword evidence="2" id="KW-0812">Transmembrane</keyword>
<evidence type="ECO:0008006" key="5">
    <source>
        <dbReference type="Google" id="ProtNLM"/>
    </source>
</evidence>
<name>A0ABM8G209_9CELL</name>
<feature type="compositionally biased region" description="Low complexity" evidence="1">
    <location>
        <begin position="1"/>
        <end position="13"/>
    </location>
</feature>
<feature type="compositionally biased region" description="Acidic residues" evidence="1">
    <location>
        <begin position="53"/>
        <end position="63"/>
    </location>
</feature>
<keyword evidence="2" id="KW-1133">Transmembrane helix</keyword>
<keyword evidence="2" id="KW-0472">Membrane</keyword>
<reference evidence="4" key="1">
    <citation type="journal article" date="2019" name="Int. J. Syst. Evol. Microbiol.">
        <title>The Global Catalogue of Microorganisms (GCM) 10K type strain sequencing project: providing services to taxonomists for standard genome sequencing and annotation.</title>
        <authorList>
            <consortium name="The Broad Institute Genomics Platform"/>
            <consortium name="The Broad Institute Genome Sequencing Center for Infectious Disease"/>
            <person name="Wu L."/>
            <person name="Ma J."/>
        </authorList>
    </citation>
    <scope>NUCLEOTIDE SEQUENCE [LARGE SCALE GENOMIC DNA]</scope>
    <source>
        <strain evidence="4">NBRC 108565</strain>
    </source>
</reference>
<gene>
    <name evidence="3" type="ORF">GCM10025865_14220</name>
</gene>
<proteinExistence type="predicted"/>
<feature type="transmembrane region" description="Helical" evidence="2">
    <location>
        <begin position="227"/>
        <end position="245"/>
    </location>
</feature>
<keyword evidence="4" id="KW-1185">Reference proteome</keyword>
<evidence type="ECO:0000313" key="3">
    <source>
        <dbReference type="EMBL" id="BDZ42123.1"/>
    </source>
</evidence>
<dbReference type="EMBL" id="AP027729">
    <property type="protein sequence ID" value="BDZ42123.1"/>
    <property type="molecule type" value="Genomic_DNA"/>
</dbReference>
<organism evidence="3 4">
    <name type="scientific">Paraoerskovia sediminicola</name>
    <dbReference type="NCBI Taxonomy" id="1138587"/>
    <lineage>
        <taxon>Bacteria</taxon>
        <taxon>Bacillati</taxon>
        <taxon>Actinomycetota</taxon>
        <taxon>Actinomycetes</taxon>
        <taxon>Micrococcales</taxon>
        <taxon>Cellulomonadaceae</taxon>
        <taxon>Paraoerskovia</taxon>
    </lineage>
</organism>
<dbReference type="Proteomes" id="UP001321475">
    <property type="component" value="Chromosome"/>
</dbReference>
<feature type="compositionally biased region" description="Acidic residues" evidence="1">
    <location>
        <begin position="14"/>
        <end position="37"/>
    </location>
</feature>
<feature type="region of interest" description="Disordered" evidence="1">
    <location>
        <begin position="1"/>
        <end position="65"/>
    </location>
</feature>
<evidence type="ECO:0000313" key="4">
    <source>
        <dbReference type="Proteomes" id="UP001321475"/>
    </source>
</evidence>